<comment type="caution">
    <text evidence="2">The sequence shown here is derived from an EMBL/GenBank/DDBJ whole genome shotgun (WGS) entry which is preliminary data.</text>
</comment>
<keyword evidence="1" id="KW-1133">Transmembrane helix</keyword>
<evidence type="ECO:0000313" key="2">
    <source>
        <dbReference type="EMBL" id="RDY01819.1"/>
    </source>
</evidence>
<evidence type="ECO:0000313" key="3">
    <source>
        <dbReference type="Proteomes" id="UP000257109"/>
    </source>
</evidence>
<keyword evidence="3" id="KW-1185">Reference proteome</keyword>
<dbReference type="Proteomes" id="UP000257109">
    <property type="component" value="Unassembled WGS sequence"/>
</dbReference>
<dbReference type="AlphaFoldDB" id="A0A371HGB3"/>
<dbReference type="InterPro" id="IPR043502">
    <property type="entry name" value="DNA/RNA_pol_sf"/>
</dbReference>
<reference evidence="2" key="1">
    <citation type="submission" date="2018-05" db="EMBL/GenBank/DDBJ databases">
        <title>Draft genome of Mucuna pruriens seed.</title>
        <authorList>
            <person name="Nnadi N.E."/>
            <person name="Vos R."/>
            <person name="Hasami M.H."/>
            <person name="Devisetty U.K."/>
            <person name="Aguiy J.C."/>
        </authorList>
    </citation>
    <scope>NUCLEOTIDE SEQUENCE [LARGE SCALE GENOMIC DNA]</scope>
    <source>
        <strain evidence="2">JCA_2017</strain>
    </source>
</reference>
<evidence type="ECO:0000256" key="1">
    <source>
        <dbReference type="SAM" id="Phobius"/>
    </source>
</evidence>
<dbReference type="Gene3D" id="3.10.10.10">
    <property type="entry name" value="HIV Type 1 Reverse Transcriptase, subunit A, domain 1"/>
    <property type="match status" value="1"/>
</dbReference>
<gene>
    <name evidence="2" type="ORF">CR513_14808</name>
</gene>
<accession>A0A371HGB3</accession>
<feature type="transmembrane region" description="Helical" evidence="1">
    <location>
        <begin position="154"/>
        <end position="176"/>
    </location>
</feature>
<organism evidence="2 3">
    <name type="scientific">Mucuna pruriens</name>
    <name type="common">Velvet bean</name>
    <name type="synonym">Dolichos pruriens</name>
    <dbReference type="NCBI Taxonomy" id="157652"/>
    <lineage>
        <taxon>Eukaryota</taxon>
        <taxon>Viridiplantae</taxon>
        <taxon>Streptophyta</taxon>
        <taxon>Embryophyta</taxon>
        <taxon>Tracheophyta</taxon>
        <taxon>Spermatophyta</taxon>
        <taxon>Magnoliopsida</taxon>
        <taxon>eudicotyledons</taxon>
        <taxon>Gunneridae</taxon>
        <taxon>Pentapetalae</taxon>
        <taxon>rosids</taxon>
        <taxon>fabids</taxon>
        <taxon>Fabales</taxon>
        <taxon>Fabaceae</taxon>
        <taxon>Papilionoideae</taxon>
        <taxon>50 kb inversion clade</taxon>
        <taxon>NPAAA clade</taxon>
        <taxon>indigoferoid/millettioid clade</taxon>
        <taxon>Phaseoleae</taxon>
        <taxon>Mucuna</taxon>
    </lineage>
</organism>
<dbReference type="SUPFAM" id="SSF56672">
    <property type="entry name" value="DNA/RNA polymerases"/>
    <property type="match status" value="1"/>
</dbReference>
<proteinExistence type="predicted"/>
<sequence>MSNSTIWKKACHGKLLLLPPPIKIAGHLNRYIQCSNHHRSQTRGRSRDWGTGEIQEEVKVMKMITMKYETPQPQRIELKLYSSVQRWHLRTIQHIIVFNILSRTMLPITFTDVDFVGVNPNQDDPMIIIVEVVNLTVMKMLIDQKRARVDIKGYVNLLTTFGTVTRSALVVVHYIIVEAFMSYNILIGTLDQRTLIEKVKIFWLINLIDQNTKLNTQLSKTKEVELGNLLLKNVNLFAWCPSNMPSFDPKFLSQKLAICDKAKPIAQKKRKFGKGRRKVVCREIEKLLVANFIREMEYPTLLANVMLVKKANGKWQCVPTT</sequence>
<name>A0A371HGB3_MUCPR</name>
<protein>
    <submittedName>
        <fullName evidence="2">Uncharacterized protein</fullName>
    </submittedName>
</protein>
<keyword evidence="1" id="KW-0812">Transmembrane</keyword>
<feature type="non-terminal residue" evidence="2">
    <location>
        <position position="1"/>
    </location>
</feature>
<keyword evidence="1" id="KW-0472">Membrane</keyword>
<dbReference type="EMBL" id="QJKJ01002674">
    <property type="protein sequence ID" value="RDY01819.1"/>
    <property type="molecule type" value="Genomic_DNA"/>
</dbReference>